<keyword evidence="4 7" id="KW-1133">Transmembrane helix</keyword>
<feature type="transmembrane region" description="Helical" evidence="7">
    <location>
        <begin position="277"/>
        <end position="302"/>
    </location>
</feature>
<feature type="transmembrane region" description="Helical" evidence="7">
    <location>
        <begin position="209"/>
        <end position="231"/>
    </location>
</feature>
<dbReference type="PROSITE" id="PS50156">
    <property type="entry name" value="SSD"/>
    <property type="match status" value="1"/>
</dbReference>
<feature type="transmembrane region" description="Helical" evidence="7">
    <location>
        <begin position="616"/>
        <end position="635"/>
    </location>
</feature>
<evidence type="ECO:0000256" key="1">
    <source>
        <dbReference type="ARBA" id="ARBA00004651"/>
    </source>
</evidence>
<feature type="transmembrane region" description="Helical" evidence="7">
    <location>
        <begin position="237"/>
        <end position="256"/>
    </location>
</feature>
<feature type="region of interest" description="Disordered" evidence="6">
    <location>
        <begin position="936"/>
        <end position="955"/>
    </location>
</feature>
<evidence type="ECO:0000259" key="8">
    <source>
        <dbReference type="PROSITE" id="PS50156"/>
    </source>
</evidence>
<feature type="transmembrane region" description="Helical" evidence="7">
    <location>
        <begin position="673"/>
        <end position="693"/>
    </location>
</feature>
<reference evidence="10" key="1">
    <citation type="journal article" date="2019" name="Int. J. Syst. Evol. Microbiol.">
        <title>The Global Catalogue of Microorganisms (GCM) 10K type strain sequencing project: providing services to taxonomists for standard genome sequencing and annotation.</title>
        <authorList>
            <consortium name="The Broad Institute Genomics Platform"/>
            <consortium name="The Broad Institute Genome Sequencing Center for Infectious Disease"/>
            <person name="Wu L."/>
            <person name="Ma J."/>
        </authorList>
    </citation>
    <scope>NUCLEOTIDE SEQUENCE [LARGE SCALE GENOMIC DNA]</scope>
    <source>
        <strain evidence="10">JCM 16950</strain>
    </source>
</reference>
<evidence type="ECO:0000313" key="10">
    <source>
        <dbReference type="Proteomes" id="UP001500540"/>
    </source>
</evidence>
<evidence type="ECO:0000313" key="9">
    <source>
        <dbReference type="EMBL" id="GAA3765637.1"/>
    </source>
</evidence>
<keyword evidence="10" id="KW-1185">Reference proteome</keyword>
<evidence type="ECO:0000256" key="6">
    <source>
        <dbReference type="SAM" id="MobiDB-lite"/>
    </source>
</evidence>
<comment type="caution">
    <text evidence="9">The sequence shown here is derived from an EMBL/GenBank/DDBJ whole genome shotgun (WGS) entry which is preliminary data.</text>
</comment>
<evidence type="ECO:0000256" key="3">
    <source>
        <dbReference type="ARBA" id="ARBA00022692"/>
    </source>
</evidence>
<evidence type="ECO:0000256" key="2">
    <source>
        <dbReference type="ARBA" id="ARBA00022475"/>
    </source>
</evidence>
<dbReference type="Gene3D" id="1.20.1640.10">
    <property type="entry name" value="Multidrug efflux transporter AcrB transmembrane domain"/>
    <property type="match status" value="2"/>
</dbReference>
<gene>
    <name evidence="9" type="ORF">GCM10022240_17470</name>
</gene>
<proteinExistence type="predicted"/>
<feature type="transmembrane region" description="Helical" evidence="7">
    <location>
        <begin position="583"/>
        <end position="604"/>
    </location>
</feature>
<organism evidence="9 10">
    <name type="scientific">Microbacterium kribbense</name>
    <dbReference type="NCBI Taxonomy" id="433645"/>
    <lineage>
        <taxon>Bacteria</taxon>
        <taxon>Bacillati</taxon>
        <taxon>Actinomycetota</taxon>
        <taxon>Actinomycetes</taxon>
        <taxon>Micrococcales</taxon>
        <taxon>Microbacteriaceae</taxon>
        <taxon>Microbacterium</taxon>
    </lineage>
</organism>
<dbReference type="Pfam" id="PF03176">
    <property type="entry name" value="MMPL"/>
    <property type="match status" value="2"/>
</dbReference>
<feature type="transmembrane region" description="Helical" evidence="7">
    <location>
        <begin position="396"/>
        <end position="420"/>
    </location>
</feature>
<dbReference type="InterPro" id="IPR004869">
    <property type="entry name" value="MMPL_dom"/>
</dbReference>
<dbReference type="RefSeq" id="WP_344782638.1">
    <property type="nucleotide sequence ID" value="NZ_BAABAF010000006.1"/>
</dbReference>
<protein>
    <submittedName>
        <fullName evidence="9">MMPL family transporter</fullName>
    </submittedName>
</protein>
<dbReference type="PRINTS" id="PR00702">
    <property type="entry name" value="ACRIFLAVINRP"/>
</dbReference>
<feature type="region of interest" description="Disordered" evidence="6">
    <location>
        <begin position="352"/>
        <end position="373"/>
    </location>
</feature>
<feature type="transmembrane region" description="Helical" evidence="7">
    <location>
        <begin position="308"/>
        <end position="334"/>
    </location>
</feature>
<dbReference type="PANTHER" id="PTHR33406">
    <property type="entry name" value="MEMBRANE PROTEIN MJ1562-RELATED"/>
    <property type="match status" value="1"/>
</dbReference>
<dbReference type="InterPro" id="IPR000731">
    <property type="entry name" value="SSD"/>
</dbReference>
<feature type="transmembrane region" description="Helical" evidence="7">
    <location>
        <begin position="551"/>
        <end position="571"/>
    </location>
</feature>
<accession>A0ABP7GIZ4</accession>
<feature type="transmembrane region" description="Helical" evidence="7">
    <location>
        <begin position="705"/>
        <end position="730"/>
    </location>
</feature>
<dbReference type="SUPFAM" id="SSF82866">
    <property type="entry name" value="Multidrug efflux transporter AcrB transmembrane domain"/>
    <property type="match status" value="2"/>
</dbReference>
<dbReference type="EMBL" id="BAABAF010000006">
    <property type="protein sequence ID" value="GAA3765637.1"/>
    <property type="molecule type" value="Genomic_DNA"/>
</dbReference>
<dbReference type="Proteomes" id="UP001500540">
    <property type="component" value="Unassembled WGS sequence"/>
</dbReference>
<feature type="domain" description="SSD" evidence="8">
    <location>
        <begin position="208"/>
        <end position="333"/>
    </location>
</feature>
<comment type="subcellular location">
    <subcellularLocation>
        <location evidence="1">Cell membrane</location>
        <topology evidence="1">Multi-pass membrane protein</topology>
    </subcellularLocation>
</comment>
<keyword evidence="3 7" id="KW-0812">Transmembrane</keyword>
<dbReference type="InterPro" id="IPR050545">
    <property type="entry name" value="Mycobact_MmpL"/>
</dbReference>
<evidence type="ECO:0000256" key="4">
    <source>
        <dbReference type="ARBA" id="ARBA00022989"/>
    </source>
</evidence>
<evidence type="ECO:0000256" key="5">
    <source>
        <dbReference type="ARBA" id="ARBA00023136"/>
    </source>
</evidence>
<keyword evidence="5 7" id="KW-0472">Membrane</keyword>
<keyword evidence="2" id="KW-1003">Cell membrane</keyword>
<evidence type="ECO:0000256" key="7">
    <source>
        <dbReference type="SAM" id="Phobius"/>
    </source>
</evidence>
<name>A0ABP7GIZ4_9MICO</name>
<dbReference type="InterPro" id="IPR001036">
    <property type="entry name" value="Acrflvin-R"/>
</dbReference>
<dbReference type="PANTHER" id="PTHR33406:SF13">
    <property type="entry name" value="MEMBRANE PROTEIN YDFJ"/>
    <property type="match status" value="1"/>
</dbReference>
<sequence length="955" mass="99706">MSTLLAALGRWSYRHPWRVLVSWLILLGLAGGGVALFAQGTDNAFSIPGTESQAGLEQLSRTFPQVSGTNAQFIVVAPEGEKVDAAPFTDDIKTTITRLEKVPGVIAVSDPFSGQIHGLISDDGTAAIVQLQFKGQVTDVSDAAKAALEHVVDGLRTELPAGSQVALGGDLFATSLPTISITEAVGVIIALLVLIVTFRSFVIAGMPLLTALLGVGLSMALIFVSTAFASVSSTTPLLALMLGLAVGIDYALFIISRHQDQVRSGIDAEESAARATGTAGSAVVFAGVTVMIALIGLSFANIPFLTTMGIAAAVAVAVAVAVGLTLTPAFLGFAKGRVIGWRRRPRTVVERASAATESERNEDTADDVSTRLARSRTEEKKGFAARWVALVTRHPAVTTIAVAVILGALAIPAGSLALALPNAGMLPKDTQARQSYDLVAQHFGPGFNGPLIMTGTIVTSNDPLTLMHDIGDDIEKLPGVKTVALATPNETADTGIVQIIPTTAPDDPATADLVRELRAQHDHILDTYGVDMKVTGFTAVAIDISDRLGAALLPFGVFVVGLSLILLTVVFRSIWVPLKAAAGYLLSVAAAFGVVSLVFIHGFGADLLHVSRVGPIISFMPIVLMGVLFGLAMDYEVFLVSRMREDFVHGRRRGDGRSDRRVALDAVRSGYTASARVVTAAAVIMFAVFAAFVPEGDSNLKPIALGLAAGIAIDAFTVRMTLVPAVMALLGAKAWWMPKRLGRLLPHFDIEGQAVEHEIELADWPEPHTTATVVAQGLELADHEGTTLYSGVGLRVEPGGSLILGGSDRRRSRALALTLAGRAAPTTGRLKVNGHVLPGRAIWVRAHAGVAMLAAAADPAAEVRRALRHRTRLLVIDGLDAVTAPAARDQVTAALRDAASIAPTLTVIATAVDAVSARALLADAGRFGAAVLDVAPPAPRHHMPAPTAASTEVTA</sequence>